<proteinExistence type="predicted"/>
<evidence type="ECO:0000313" key="3">
    <source>
        <dbReference type="Proteomes" id="UP001292094"/>
    </source>
</evidence>
<evidence type="ECO:0000256" key="1">
    <source>
        <dbReference type="SAM" id="SignalP"/>
    </source>
</evidence>
<dbReference type="AlphaFoldDB" id="A0AAE1NUL5"/>
<dbReference type="EMBL" id="JAWZYT010004072">
    <property type="protein sequence ID" value="KAK4295462.1"/>
    <property type="molecule type" value="Genomic_DNA"/>
</dbReference>
<protein>
    <submittedName>
        <fullName evidence="2">Uncharacterized protein</fullName>
    </submittedName>
</protein>
<name>A0AAE1NUL5_9EUCA</name>
<accession>A0AAE1NUL5</accession>
<keyword evidence="1" id="KW-0732">Signal</keyword>
<organism evidence="2 3">
    <name type="scientific">Petrolisthes manimaculis</name>
    <dbReference type="NCBI Taxonomy" id="1843537"/>
    <lineage>
        <taxon>Eukaryota</taxon>
        <taxon>Metazoa</taxon>
        <taxon>Ecdysozoa</taxon>
        <taxon>Arthropoda</taxon>
        <taxon>Crustacea</taxon>
        <taxon>Multicrustacea</taxon>
        <taxon>Malacostraca</taxon>
        <taxon>Eumalacostraca</taxon>
        <taxon>Eucarida</taxon>
        <taxon>Decapoda</taxon>
        <taxon>Pleocyemata</taxon>
        <taxon>Anomura</taxon>
        <taxon>Galatheoidea</taxon>
        <taxon>Porcellanidae</taxon>
        <taxon>Petrolisthes</taxon>
    </lineage>
</organism>
<feature type="signal peptide" evidence="1">
    <location>
        <begin position="1"/>
        <end position="41"/>
    </location>
</feature>
<reference evidence="2" key="1">
    <citation type="submission" date="2023-11" db="EMBL/GenBank/DDBJ databases">
        <title>Genome assemblies of two species of porcelain crab, Petrolisthes cinctipes and Petrolisthes manimaculis (Anomura: Porcellanidae).</title>
        <authorList>
            <person name="Angst P."/>
        </authorList>
    </citation>
    <scope>NUCLEOTIDE SEQUENCE</scope>
    <source>
        <strain evidence="2">PB745_02</strain>
        <tissue evidence="2">Gill</tissue>
    </source>
</reference>
<evidence type="ECO:0000313" key="2">
    <source>
        <dbReference type="EMBL" id="KAK4295462.1"/>
    </source>
</evidence>
<sequence length="112" mass="12719">MTDWNISRFSTQAYKVTNMGHLTITTLLLLVLVFGSFVTEAQEPSLQCLQEKKSVIEQCLRNYLKSGNYLYYSRRLDVGQTLSQKELYDLRKDLGGRGWACVLEGATDCLNG</sequence>
<comment type="caution">
    <text evidence="2">The sequence shown here is derived from an EMBL/GenBank/DDBJ whole genome shotgun (WGS) entry which is preliminary data.</text>
</comment>
<keyword evidence="3" id="KW-1185">Reference proteome</keyword>
<dbReference type="Proteomes" id="UP001292094">
    <property type="component" value="Unassembled WGS sequence"/>
</dbReference>
<gene>
    <name evidence="2" type="ORF">Pmani_031982</name>
</gene>
<feature type="chain" id="PRO_5041947340" evidence="1">
    <location>
        <begin position="42"/>
        <end position="112"/>
    </location>
</feature>